<proteinExistence type="predicted"/>
<keyword evidence="3" id="KW-1185">Reference proteome</keyword>
<evidence type="ECO:0000256" key="1">
    <source>
        <dbReference type="SAM" id="Phobius"/>
    </source>
</evidence>
<organism evidence="2 3">
    <name type="scientific">Steinernema hermaphroditum</name>
    <dbReference type="NCBI Taxonomy" id="289476"/>
    <lineage>
        <taxon>Eukaryota</taxon>
        <taxon>Metazoa</taxon>
        <taxon>Ecdysozoa</taxon>
        <taxon>Nematoda</taxon>
        <taxon>Chromadorea</taxon>
        <taxon>Rhabditida</taxon>
        <taxon>Tylenchina</taxon>
        <taxon>Panagrolaimomorpha</taxon>
        <taxon>Strongyloidoidea</taxon>
        <taxon>Steinernematidae</taxon>
        <taxon>Steinernema</taxon>
    </lineage>
</organism>
<comment type="caution">
    <text evidence="2">The sequence shown here is derived from an EMBL/GenBank/DDBJ whole genome shotgun (WGS) entry which is preliminary data.</text>
</comment>
<evidence type="ECO:0000313" key="3">
    <source>
        <dbReference type="Proteomes" id="UP001175271"/>
    </source>
</evidence>
<name>A0AA39HVH2_9BILA</name>
<dbReference type="AlphaFoldDB" id="A0AA39HVH2"/>
<dbReference type="EMBL" id="JAUCMV010000003">
    <property type="protein sequence ID" value="KAK0411627.1"/>
    <property type="molecule type" value="Genomic_DNA"/>
</dbReference>
<evidence type="ECO:0000313" key="2">
    <source>
        <dbReference type="EMBL" id="KAK0411627.1"/>
    </source>
</evidence>
<dbReference type="Proteomes" id="UP001175271">
    <property type="component" value="Unassembled WGS sequence"/>
</dbReference>
<keyword evidence="1" id="KW-0472">Membrane</keyword>
<keyword evidence="1" id="KW-0812">Transmembrane</keyword>
<gene>
    <name evidence="2" type="ORF">QR680_005757</name>
</gene>
<protein>
    <submittedName>
        <fullName evidence="2">Uncharacterized protein</fullName>
    </submittedName>
</protein>
<reference evidence="2" key="1">
    <citation type="submission" date="2023-06" db="EMBL/GenBank/DDBJ databases">
        <title>Genomic analysis of the entomopathogenic nematode Steinernema hermaphroditum.</title>
        <authorList>
            <person name="Schwarz E.M."/>
            <person name="Heppert J.K."/>
            <person name="Baniya A."/>
            <person name="Schwartz H.T."/>
            <person name="Tan C.-H."/>
            <person name="Antoshechkin I."/>
            <person name="Sternberg P.W."/>
            <person name="Goodrich-Blair H."/>
            <person name="Dillman A.R."/>
        </authorList>
    </citation>
    <scope>NUCLEOTIDE SEQUENCE</scope>
    <source>
        <strain evidence="2">PS9179</strain>
        <tissue evidence="2">Whole animal</tissue>
    </source>
</reference>
<accession>A0AA39HVH2</accession>
<keyword evidence="1" id="KW-1133">Transmembrane helix</keyword>
<sequence length="122" mass="13794">MSSLLQLPTSDLSPFPTVESIFDFECLSFGGFERSLCFARATCAVFIAVFAVFAVIGVAFALFYIFNKDYFLVFVQKEANREEPRRFGEFEEQRLIDGAGDSLVLDKARTAARLRLRVKNSE</sequence>
<feature type="transmembrane region" description="Helical" evidence="1">
    <location>
        <begin position="38"/>
        <end position="66"/>
    </location>
</feature>